<dbReference type="Pfam" id="PF04745">
    <property type="entry name" value="Pox_A8"/>
    <property type="match status" value="1"/>
</dbReference>
<evidence type="ECO:0000256" key="1">
    <source>
        <dbReference type="ARBA" id="ARBA00003344"/>
    </source>
</evidence>
<comment type="similarity">
    <text evidence="9">Belongs to the orthopoxvirus OPG134 family.</text>
</comment>
<reference evidence="10" key="2">
    <citation type="submission" date="2024-02" db="EMBL/GenBank/DDBJ databases">
        <authorList>
            <person name="Hu B."/>
        </authorList>
    </citation>
    <scope>NUCLEOTIDE SEQUENCE</scope>
    <source>
        <strain evidence="10">1A/Uganda/UGR70/2019</strain>
    </source>
</reference>
<evidence type="ECO:0000313" key="10">
    <source>
        <dbReference type="EMBL" id="XBH23838.1"/>
    </source>
</evidence>
<dbReference type="InterPro" id="IPR006834">
    <property type="entry name" value="Pox_A8"/>
</dbReference>
<sequence length="300" mass="34689">MFKLVPDLDVDAALELGDFSVRDTKVAPREAVNYVSRNRRLFVSRSRDDERKLAMGFFLPRLSFLNYKEINYMFRCVDTVRDVVITKKNNVIVAPYVALITLAARGYKLTETLLELFLPELYMESSKKFRFSTQIQIIQEKLGYASSDYYVYEFEQYYSTVCLILMSYRDDRSTAEMFDTRPLSPIAKSLSEVTYRMYVLHLRSASVQWSISARTLISQTVNTVLLTIYMLLTRAIAERATLTCALARENPLPLAQLVAYHDALARLVENMQRMKSFCTSKHDQRVLLGLCQLHPSEDAR</sequence>
<evidence type="ECO:0000256" key="6">
    <source>
        <dbReference type="ARBA" id="ARBA00023163"/>
    </source>
</evidence>
<reference evidence="10" key="1">
    <citation type="journal article" date="2024" name="Microbiome">
        <title>Substantial viral diversity in bats and rodents from East Africa: insights into evolution, recombination, and cocirculation.</title>
        <authorList>
            <person name="Wang D."/>
            <person name="Yang X."/>
            <person name="Ren Z."/>
            <person name="Hu B."/>
            <person name="Zhao H."/>
            <person name="Yang K."/>
            <person name="Shi P."/>
            <person name="Zhang Z."/>
            <person name="Feng Q."/>
            <person name="Nawenja C.V."/>
            <person name="Obanda V."/>
            <person name="Robert K."/>
            <person name="Nalikka B."/>
            <person name="Waruhiu C.N."/>
            <person name="Ochola G.O."/>
            <person name="Onyuok S.O."/>
            <person name="Ochieng H."/>
            <person name="Li B."/>
            <person name="Zhu Y."/>
            <person name="Si H."/>
            <person name="Yin J."/>
            <person name="Kristiansen K."/>
            <person name="Jin X."/>
            <person name="Xu X."/>
            <person name="Xiao M."/>
            <person name="Agwanda B."/>
            <person name="Ommeh S."/>
            <person name="Li J."/>
            <person name="Shi Z.L."/>
        </authorList>
    </citation>
    <scope>NUCLEOTIDE SEQUENCE</scope>
    <source>
        <strain evidence="10">1A/Uganda/UGR70/2019</strain>
    </source>
</reference>
<evidence type="ECO:0000256" key="2">
    <source>
        <dbReference type="ARBA" id="ARBA00011528"/>
    </source>
</evidence>
<keyword evidence="6" id="KW-0804">Transcription</keyword>
<evidence type="ECO:0000256" key="7">
    <source>
        <dbReference type="ARBA" id="ARBA00030145"/>
    </source>
</evidence>
<evidence type="ECO:0000256" key="8">
    <source>
        <dbReference type="ARBA" id="ARBA00030405"/>
    </source>
</evidence>
<evidence type="ECO:0000256" key="5">
    <source>
        <dbReference type="ARBA" id="ARBA00023159"/>
    </source>
</evidence>
<proteinExistence type="inferred from homology"/>
<organism evidence="10">
    <name type="scientific">Rousettus bat poxvirus</name>
    <dbReference type="NCBI Taxonomy" id="3141933"/>
    <lineage>
        <taxon>Viruses</taxon>
        <taxon>Varidnaviria</taxon>
        <taxon>Bamfordvirae</taxon>
        <taxon>Nucleocytoviricota</taxon>
        <taxon>Pokkesviricetes</taxon>
        <taxon>Chitovirales</taxon>
        <taxon>Poxviridae</taxon>
    </lineage>
</organism>
<keyword evidence="4" id="KW-0244">Early protein</keyword>
<comment type="subunit">
    <text evidence="2">Heterodimer of a 45 kDa (A23R) and a 32 kDa (A8R) subunit to form the virus intermediate transcription factor (VITF)-3.</text>
</comment>
<protein>
    <recommendedName>
        <fullName evidence="3">Intermediate transcription factor 3 small subunit</fullName>
    </recommendedName>
    <alternativeName>
        <fullName evidence="8">VITF-3 32 kDa subunit</fullName>
    </alternativeName>
    <alternativeName>
        <fullName evidence="7">VITF-3 small subunit</fullName>
    </alternativeName>
</protein>
<evidence type="ECO:0000256" key="4">
    <source>
        <dbReference type="ARBA" id="ARBA00022518"/>
    </source>
</evidence>
<accession>A0AAU7E2I6</accession>
<evidence type="ECO:0000256" key="3">
    <source>
        <dbReference type="ARBA" id="ARBA00015634"/>
    </source>
</evidence>
<evidence type="ECO:0000256" key="9">
    <source>
        <dbReference type="ARBA" id="ARBA00034740"/>
    </source>
</evidence>
<comment type="function">
    <text evidence="1">Acts with RNA polymerase to initiate transcription from intermediate gene promoters.</text>
</comment>
<keyword evidence="5" id="KW-0010">Activator</keyword>
<name>A0AAU7E2I6_9POXV</name>
<dbReference type="EMBL" id="PP711852">
    <property type="protein sequence ID" value="XBH23838.1"/>
    <property type="molecule type" value="Genomic_DNA"/>
</dbReference>